<dbReference type="Proteomes" id="UP001187192">
    <property type="component" value="Unassembled WGS sequence"/>
</dbReference>
<reference evidence="5" key="1">
    <citation type="submission" date="2023-07" db="EMBL/GenBank/DDBJ databases">
        <title>draft genome sequence of fig (Ficus carica).</title>
        <authorList>
            <person name="Takahashi T."/>
            <person name="Nishimura K."/>
        </authorList>
    </citation>
    <scope>NUCLEOTIDE SEQUENCE</scope>
</reference>
<keyword evidence="4" id="KW-0446">Lipid-binding</keyword>
<dbReference type="PANTHER" id="PTHR10972">
    <property type="entry name" value="OXYSTEROL-BINDING PROTEIN-RELATED"/>
    <property type="match status" value="1"/>
</dbReference>
<evidence type="ECO:0000256" key="2">
    <source>
        <dbReference type="ARBA" id="ARBA00008842"/>
    </source>
</evidence>
<dbReference type="GO" id="GO:0032934">
    <property type="term" value="F:sterol binding"/>
    <property type="evidence" value="ECO:0007669"/>
    <property type="project" value="TreeGrafter"/>
</dbReference>
<evidence type="ECO:0000256" key="1">
    <source>
        <dbReference type="ARBA" id="ARBA00003361"/>
    </source>
</evidence>
<dbReference type="InterPro" id="IPR000648">
    <property type="entry name" value="Oxysterol-bd"/>
</dbReference>
<dbReference type="Pfam" id="PF01237">
    <property type="entry name" value="Oxysterol_BP"/>
    <property type="match status" value="1"/>
</dbReference>
<dbReference type="InterPro" id="IPR037239">
    <property type="entry name" value="OSBP_sf"/>
</dbReference>
<accession>A0AA88DUB5</accession>
<organism evidence="5 6">
    <name type="scientific">Ficus carica</name>
    <name type="common">Common fig</name>
    <dbReference type="NCBI Taxonomy" id="3494"/>
    <lineage>
        <taxon>Eukaryota</taxon>
        <taxon>Viridiplantae</taxon>
        <taxon>Streptophyta</taxon>
        <taxon>Embryophyta</taxon>
        <taxon>Tracheophyta</taxon>
        <taxon>Spermatophyta</taxon>
        <taxon>Magnoliopsida</taxon>
        <taxon>eudicotyledons</taxon>
        <taxon>Gunneridae</taxon>
        <taxon>Pentapetalae</taxon>
        <taxon>rosids</taxon>
        <taxon>fabids</taxon>
        <taxon>Rosales</taxon>
        <taxon>Moraceae</taxon>
        <taxon>Ficeae</taxon>
        <taxon>Ficus</taxon>
    </lineage>
</organism>
<dbReference type="Gene3D" id="3.30.70.3490">
    <property type="match status" value="1"/>
</dbReference>
<comment type="similarity">
    <text evidence="2">Belongs to the OSBP family.</text>
</comment>
<protein>
    <recommendedName>
        <fullName evidence="7">Oxysterol-binding protein</fullName>
    </recommendedName>
</protein>
<name>A0AA88DUB5_FICCA</name>
<keyword evidence="3" id="KW-0445">Lipid transport</keyword>
<dbReference type="FunFam" id="2.40.160.120:FF:000011">
    <property type="entry name" value="Oxysterol-binding protein-related protein 4C"/>
    <property type="match status" value="1"/>
</dbReference>
<keyword evidence="6" id="KW-1185">Reference proteome</keyword>
<evidence type="ECO:0000256" key="3">
    <source>
        <dbReference type="ARBA" id="ARBA00023055"/>
    </source>
</evidence>
<comment type="caution">
    <text evidence="5">The sequence shown here is derived from an EMBL/GenBank/DDBJ whole genome shotgun (WGS) entry which is preliminary data.</text>
</comment>
<dbReference type="AlphaFoldDB" id="A0AA88DUB5"/>
<sequence>METQIVLTKPLSLESGSDDDYSAPNLIQRILSLFKNIRPGSDLTRLQLPPAFNIPKSQLQCYGESVYSVSDDLLGKCNGGESPLERFIAVVAWCVSTLRPLIFGVAPYNPILGETHHISRGTLNVLLEQVSHNPPVSALYATDYEKENLEILWCHHLVSKFYGTSVETEVHGTRQLKLLNHGETYTMKCPKLSIKFFPVAGVEWSGISRICCDETGFEAELTYGGRSFLGLRGSPKSIKGKIFNSSSSKPLFEIGGHWDRTVTLKDLESGQVRVIYEAIEVITGLKIPIVRDPKGVWASESALVWSEVSKGILSKQWGRASEAKNAVEEKQRKLFKERASIGEIWVPKHFDVSYSKEQGWDCSPLQPLVPPAPIVVPLI</sequence>
<gene>
    <name evidence="5" type="ORF">TIFTF001_031154</name>
</gene>
<dbReference type="GO" id="GO:0016020">
    <property type="term" value="C:membrane"/>
    <property type="evidence" value="ECO:0007669"/>
    <property type="project" value="TreeGrafter"/>
</dbReference>
<dbReference type="SUPFAM" id="SSF144000">
    <property type="entry name" value="Oxysterol-binding protein-like"/>
    <property type="match status" value="1"/>
</dbReference>
<dbReference type="GO" id="GO:0006869">
    <property type="term" value="P:lipid transport"/>
    <property type="evidence" value="ECO:0007669"/>
    <property type="project" value="UniProtKB-KW"/>
</dbReference>
<proteinExistence type="inferred from homology"/>
<dbReference type="PANTHER" id="PTHR10972:SF102">
    <property type="entry name" value="OXYSTEROL-BINDING PROTEIN"/>
    <property type="match status" value="1"/>
</dbReference>
<evidence type="ECO:0000313" key="6">
    <source>
        <dbReference type="Proteomes" id="UP001187192"/>
    </source>
</evidence>
<dbReference type="Gene3D" id="2.40.160.120">
    <property type="match status" value="1"/>
</dbReference>
<keyword evidence="3" id="KW-0813">Transport</keyword>
<dbReference type="EMBL" id="BTGU01000122">
    <property type="protein sequence ID" value="GMN62072.1"/>
    <property type="molecule type" value="Genomic_DNA"/>
</dbReference>
<comment type="function">
    <text evidence="1">May be involved in the transport of sterols.</text>
</comment>
<dbReference type="GO" id="GO:0005829">
    <property type="term" value="C:cytosol"/>
    <property type="evidence" value="ECO:0007669"/>
    <property type="project" value="TreeGrafter"/>
</dbReference>
<evidence type="ECO:0000313" key="5">
    <source>
        <dbReference type="EMBL" id="GMN62072.1"/>
    </source>
</evidence>
<evidence type="ECO:0000256" key="4">
    <source>
        <dbReference type="ARBA" id="ARBA00023121"/>
    </source>
</evidence>
<dbReference type="FunFam" id="3.30.70.3490:FF:000007">
    <property type="entry name" value="Oxysterol-binding protein-related protein 4B"/>
    <property type="match status" value="1"/>
</dbReference>
<evidence type="ECO:0008006" key="7">
    <source>
        <dbReference type="Google" id="ProtNLM"/>
    </source>
</evidence>